<keyword evidence="11" id="KW-1015">Disulfide bond</keyword>
<keyword evidence="9" id="KW-0472">Membrane</keyword>
<dbReference type="PIRSF" id="PIRSF000548">
    <property type="entry name" value="PK_regulatory"/>
    <property type="match status" value="1"/>
</dbReference>
<dbReference type="PANTHER" id="PTHR11635">
    <property type="entry name" value="CAMP-DEPENDENT PROTEIN KINASE REGULATORY CHAIN"/>
    <property type="match status" value="1"/>
</dbReference>
<evidence type="ECO:0000256" key="6">
    <source>
        <dbReference type="ARBA" id="ARBA00022737"/>
    </source>
</evidence>
<dbReference type="Pfam" id="PF02197">
    <property type="entry name" value="RIIa"/>
    <property type="match status" value="1"/>
</dbReference>
<feature type="binding site" evidence="13">
    <location>
        <position position="351"/>
    </location>
    <ligand>
        <name>3',5'-cyclic AMP</name>
        <dbReference type="ChEBI" id="CHEBI:58165"/>
        <label>2</label>
    </ligand>
</feature>
<evidence type="ECO:0000313" key="16">
    <source>
        <dbReference type="EMBL" id="NXE00427.1"/>
    </source>
</evidence>
<dbReference type="GO" id="GO:0004862">
    <property type="term" value="F:cAMP-dependent protein kinase inhibitor activity"/>
    <property type="evidence" value="ECO:0007669"/>
    <property type="project" value="TreeGrafter"/>
</dbReference>
<evidence type="ECO:0000256" key="2">
    <source>
        <dbReference type="ARBA" id="ARBA00005753"/>
    </source>
</evidence>
<keyword evidence="5 13" id="KW-0116">cAMP-binding</keyword>
<evidence type="ECO:0000256" key="13">
    <source>
        <dbReference type="PIRSR" id="PIRSR000548-1"/>
    </source>
</evidence>
<evidence type="ECO:0000256" key="7">
    <source>
        <dbReference type="ARBA" id="ARBA00022741"/>
    </source>
</evidence>
<feature type="binding site" evidence="13">
    <location>
        <position position="342"/>
    </location>
    <ligand>
        <name>3',5'-cyclic AMP</name>
        <dbReference type="ChEBI" id="CHEBI:58165"/>
        <label>2</label>
    </ligand>
</feature>
<keyword evidence="4" id="KW-0597">Phosphoprotein</keyword>
<gene>
    <name evidence="16" type="primary">Prkar1a</name>
    <name evidence="16" type="ORF">CHAPAP_R11809</name>
</gene>
<dbReference type="GO" id="GO:0034236">
    <property type="term" value="F:protein kinase A catalytic subunit binding"/>
    <property type="evidence" value="ECO:0007669"/>
    <property type="project" value="TreeGrafter"/>
</dbReference>
<dbReference type="FunFam" id="1.20.890.10:FF:000001">
    <property type="entry name" value="cAMP-dependent protein kinase type I-alpha regulatory subunit"/>
    <property type="match status" value="1"/>
</dbReference>
<feature type="binding site" evidence="13">
    <location>
        <position position="213"/>
    </location>
    <ligand>
        <name>3',5'-cyclic AMP</name>
        <dbReference type="ChEBI" id="CHEBI:58165"/>
        <label>1</label>
    </ligand>
</feature>
<dbReference type="EMBL" id="VWYX01001534">
    <property type="protein sequence ID" value="NXE00427.1"/>
    <property type="molecule type" value="Genomic_DNA"/>
</dbReference>
<evidence type="ECO:0000256" key="3">
    <source>
        <dbReference type="ARBA" id="ARBA00022475"/>
    </source>
</evidence>
<dbReference type="PANTHER" id="PTHR11635:SF129">
    <property type="entry name" value="CAMP-DEPENDENT PROTEIN KINASE TYPE I-ALPHA REGULATORY SUBUNIT"/>
    <property type="match status" value="1"/>
</dbReference>
<evidence type="ECO:0000256" key="10">
    <source>
        <dbReference type="ARBA" id="ARBA00023149"/>
    </source>
</evidence>
<evidence type="ECO:0000256" key="4">
    <source>
        <dbReference type="ARBA" id="ARBA00022553"/>
    </source>
</evidence>
<accession>A0A7K8J6E4</accession>
<dbReference type="InterPro" id="IPR050503">
    <property type="entry name" value="cAMP-dep_PK_reg_su-like"/>
</dbReference>
<evidence type="ECO:0000256" key="12">
    <source>
        <dbReference type="ARBA" id="ARBA00039637"/>
    </source>
</evidence>
<dbReference type="PROSITE" id="PS50042">
    <property type="entry name" value="CNMP_BINDING_3"/>
    <property type="match status" value="2"/>
</dbReference>
<keyword evidence="3" id="KW-1003">Cell membrane</keyword>
<feature type="non-terminal residue" evidence="16">
    <location>
        <position position="397"/>
    </location>
</feature>
<dbReference type="Gene3D" id="2.60.120.10">
    <property type="entry name" value="Jelly Rolls"/>
    <property type="match status" value="2"/>
</dbReference>
<evidence type="ECO:0000256" key="14">
    <source>
        <dbReference type="SAM" id="MobiDB-lite"/>
    </source>
</evidence>
<dbReference type="GO" id="GO:0016301">
    <property type="term" value="F:kinase activity"/>
    <property type="evidence" value="ECO:0007669"/>
    <property type="project" value="UniProtKB-KW"/>
</dbReference>
<reference evidence="16 17" key="1">
    <citation type="submission" date="2019-09" db="EMBL/GenBank/DDBJ databases">
        <title>Bird 10,000 Genomes (B10K) Project - Family phase.</title>
        <authorList>
            <person name="Zhang G."/>
        </authorList>
    </citation>
    <scope>NUCLEOTIDE SEQUENCE [LARGE SCALE GENOMIC DNA]</scope>
    <source>
        <strain evidence="16">B10K-CU-031-19</strain>
        <tissue evidence="16">Muscle</tissue>
    </source>
</reference>
<dbReference type="SMART" id="SM00394">
    <property type="entry name" value="RIIa"/>
    <property type="match status" value="1"/>
</dbReference>
<keyword evidence="16" id="KW-0418">Kinase</keyword>
<evidence type="ECO:0000256" key="9">
    <source>
        <dbReference type="ARBA" id="ARBA00023136"/>
    </source>
</evidence>
<sequence>MAASSSSSSEEERSLRECELYIQKHNIQQLLKDCIVQLCTVRPERPMGFIREYFERLEKEETKQLLNQLKSGSRSDSREDEISPPPPLNPVVKYRSRRGAISAEVYTEEDAASYVRKVIPKDYKTMAALAKAIEKNVLFTHLDDNERSDIFDAMFPVTYIAGETVIQQGKDEGDNFYVVDQGEMDVYVNSEWATSVGEGGSFGELALIYGTPRAATVKAKTNVKLWGIDRDSYRRILMASIPQNLELCFGFYGNTLRKRNMYEKFLSKVSILESLDKWERLTVADALEPVQFEDGQKIVVQGEPGDEFFIILEGTAAVLQRRSENEEFVEVGRLGPSDYFGEIALLMNRPRAATVVARGPLKCVKLDRPRFERVLGPCSDILKRNIQQYNSFVSLSV</sequence>
<keyword evidence="17" id="KW-1185">Reference proteome</keyword>
<keyword evidence="10 13" id="KW-0114">cAMP</keyword>
<protein>
    <recommendedName>
        <fullName evidence="12">cAMP-dependent protein kinase type I-alpha regulatory subunit</fullName>
    </recommendedName>
</protein>
<evidence type="ECO:0000256" key="11">
    <source>
        <dbReference type="ARBA" id="ARBA00023157"/>
    </source>
</evidence>
<dbReference type="InterPro" id="IPR003117">
    <property type="entry name" value="cAMP_dep_PK_reg_su_I/II_a/b"/>
</dbReference>
<dbReference type="GO" id="GO:0005829">
    <property type="term" value="C:cytosol"/>
    <property type="evidence" value="ECO:0007669"/>
    <property type="project" value="TreeGrafter"/>
</dbReference>
<keyword evidence="8" id="KW-0007">Acetylation</keyword>
<dbReference type="InterPro" id="IPR018490">
    <property type="entry name" value="cNMP-bd_dom_sf"/>
</dbReference>
<evidence type="ECO:0000256" key="1">
    <source>
        <dbReference type="ARBA" id="ARBA00004236"/>
    </source>
</evidence>
<keyword evidence="6" id="KW-0677">Repeat</keyword>
<name>A0A7K8J6E4_9PASS</name>
<evidence type="ECO:0000256" key="5">
    <source>
        <dbReference type="ARBA" id="ARBA00022566"/>
    </source>
</evidence>
<dbReference type="FunFam" id="2.60.120.10:FF:000006">
    <property type="entry name" value="cAMP-dependent protein kinase type I-alpha regulatory subunit"/>
    <property type="match status" value="1"/>
</dbReference>
<evidence type="ECO:0000313" key="17">
    <source>
        <dbReference type="Proteomes" id="UP000541605"/>
    </source>
</evidence>
<feature type="non-terminal residue" evidence="16">
    <location>
        <position position="1"/>
    </location>
</feature>
<dbReference type="InterPro" id="IPR000595">
    <property type="entry name" value="cNMP-bd_dom"/>
</dbReference>
<dbReference type="PROSITE" id="PS00888">
    <property type="entry name" value="CNMP_BINDING_1"/>
    <property type="match status" value="1"/>
</dbReference>
<dbReference type="SMART" id="SM00100">
    <property type="entry name" value="cNMP"/>
    <property type="match status" value="2"/>
</dbReference>
<feature type="region of interest" description="Disordered" evidence="14">
    <location>
        <begin position="66"/>
        <end position="90"/>
    </location>
</feature>
<dbReference type="FunFam" id="2.60.120.10:FF:000013">
    <property type="entry name" value="cAMP-dependent protein kinase type I regulatory subunit"/>
    <property type="match status" value="1"/>
</dbReference>
<dbReference type="PROSITE" id="PS00889">
    <property type="entry name" value="CNMP_BINDING_2"/>
    <property type="match status" value="2"/>
</dbReference>
<dbReference type="GO" id="GO:0030552">
    <property type="term" value="F:cAMP binding"/>
    <property type="evidence" value="ECO:0007669"/>
    <property type="project" value="UniProtKB-KW"/>
</dbReference>
<evidence type="ECO:0000256" key="8">
    <source>
        <dbReference type="ARBA" id="ARBA00022990"/>
    </source>
</evidence>
<feature type="domain" description="Cyclic nucleotide-binding" evidence="15">
    <location>
        <begin position="271"/>
        <end position="392"/>
    </location>
</feature>
<dbReference type="Pfam" id="PF00027">
    <property type="entry name" value="cNMP_binding"/>
    <property type="match status" value="2"/>
</dbReference>
<dbReference type="GO" id="GO:0005952">
    <property type="term" value="C:cAMP-dependent protein kinase complex"/>
    <property type="evidence" value="ECO:0007669"/>
    <property type="project" value="InterPro"/>
</dbReference>
<dbReference type="GO" id="GO:0005886">
    <property type="term" value="C:plasma membrane"/>
    <property type="evidence" value="ECO:0007669"/>
    <property type="project" value="UniProtKB-SubCell"/>
</dbReference>
<dbReference type="SUPFAM" id="SSF51206">
    <property type="entry name" value="cAMP-binding domain-like"/>
    <property type="match status" value="2"/>
</dbReference>
<dbReference type="Proteomes" id="UP000541605">
    <property type="component" value="Unassembled WGS sequence"/>
</dbReference>
<dbReference type="SUPFAM" id="SSF47391">
    <property type="entry name" value="Dimerization-anchoring domain of cAMP-dependent PK regulatory subunit"/>
    <property type="match status" value="1"/>
</dbReference>
<dbReference type="Gene3D" id="1.20.890.10">
    <property type="entry name" value="cAMP-dependent protein kinase regulatory subunit, dimerization-anchoring domain"/>
    <property type="match status" value="1"/>
</dbReference>
<evidence type="ECO:0000259" key="15">
    <source>
        <dbReference type="PROSITE" id="PS50042"/>
    </source>
</evidence>
<dbReference type="InterPro" id="IPR018488">
    <property type="entry name" value="cNMP-bd_CS"/>
</dbReference>
<proteinExistence type="inferred from homology"/>
<feature type="domain" description="Cyclic nucleotide-binding" evidence="15">
    <location>
        <begin position="138"/>
        <end position="238"/>
    </location>
</feature>
<feature type="binding site" evidence="13">
    <location>
        <position position="204"/>
    </location>
    <ligand>
        <name>3',5'-cyclic AMP</name>
        <dbReference type="ChEBI" id="CHEBI:58165"/>
        <label>1</label>
    </ligand>
</feature>
<dbReference type="InterPro" id="IPR014710">
    <property type="entry name" value="RmlC-like_jellyroll"/>
</dbReference>
<dbReference type="InterPro" id="IPR012198">
    <property type="entry name" value="cAMP_dep_PK_reg_su"/>
</dbReference>
<comment type="caution">
    <text evidence="16">The sequence shown here is derived from an EMBL/GenBank/DDBJ whole genome shotgun (WGS) entry which is preliminary data.</text>
</comment>
<keyword evidence="16" id="KW-0808">Transferase</keyword>
<dbReference type="PRINTS" id="PR00103">
    <property type="entry name" value="CAMPKINASE"/>
</dbReference>
<dbReference type="CDD" id="cd12101">
    <property type="entry name" value="DD_RIalpha_PKA"/>
    <property type="match status" value="1"/>
</dbReference>
<keyword evidence="7 13" id="KW-0547">Nucleotide-binding</keyword>
<organism evidence="16 17">
    <name type="scientific">Chaetorhynchus papuensis</name>
    <name type="common">pygmy drongo</name>
    <dbReference type="NCBI Taxonomy" id="254446"/>
    <lineage>
        <taxon>Eukaryota</taxon>
        <taxon>Metazoa</taxon>
        <taxon>Chordata</taxon>
        <taxon>Craniata</taxon>
        <taxon>Vertebrata</taxon>
        <taxon>Euteleostomi</taxon>
        <taxon>Archelosauria</taxon>
        <taxon>Archosauria</taxon>
        <taxon>Dinosauria</taxon>
        <taxon>Saurischia</taxon>
        <taxon>Theropoda</taxon>
        <taxon>Coelurosauria</taxon>
        <taxon>Aves</taxon>
        <taxon>Neognathae</taxon>
        <taxon>Neoaves</taxon>
        <taxon>Telluraves</taxon>
        <taxon>Australaves</taxon>
        <taxon>Passeriformes</taxon>
        <taxon>Rhipiduridae</taxon>
        <taxon>Chaetorhynchus</taxon>
    </lineage>
</organism>
<comment type="subcellular location">
    <subcellularLocation>
        <location evidence="1">Cell membrane</location>
    </subcellularLocation>
</comment>
<comment type="similarity">
    <text evidence="2">Belongs to the cAMP-dependent kinase regulatory chain family.</text>
</comment>
<dbReference type="CDD" id="cd00038">
    <property type="entry name" value="CAP_ED"/>
    <property type="match status" value="2"/>
</dbReference>
<dbReference type="AlphaFoldDB" id="A0A7K8J6E4"/>